<evidence type="ECO:0000313" key="3">
    <source>
        <dbReference type="Proteomes" id="UP000241434"/>
    </source>
</evidence>
<dbReference type="PANTHER" id="PTHR43830:SF3">
    <property type="entry name" value="PROTEIN PSP1"/>
    <property type="match status" value="1"/>
</dbReference>
<dbReference type="PROSITE" id="PS51411">
    <property type="entry name" value="PSP1_C"/>
    <property type="match status" value="1"/>
</dbReference>
<dbReference type="Proteomes" id="UP000241434">
    <property type="component" value="Unassembled WGS sequence"/>
</dbReference>
<comment type="caution">
    <text evidence="2">The sequence shown here is derived from an EMBL/GenBank/DDBJ whole genome shotgun (WGS) entry which is preliminary data.</text>
</comment>
<dbReference type="Pfam" id="PF04468">
    <property type="entry name" value="PSP1"/>
    <property type="match status" value="1"/>
</dbReference>
<sequence>MVKIVGVRFKAAGKIYYFDPVEIELELGEDVIVETSRGLEYGMIVVAPKEVEEEDLVSPLKEIIRIANDDDKMTYAENKDKTKIAFDICESKIKEHELEMFLIDCEYTFDRNKLIFYFTADGRIDFRDLVKDLAAIFKTRIELRQIGVRDEAKILNSIGPCGRALCCSTWIGEFMPVSIKMAKEQGLSLNPAKISGVCGRLFCCLKYEAKGYSDAIKKMPASGWIVKDNFDDRKAKILEVNHLLESIKVEYEDKTVAVLSEGDYTVIKSFKKDNSDHRHHAAVDEKLDAADLKELKKLEKEK</sequence>
<evidence type="ECO:0000313" key="2">
    <source>
        <dbReference type="EMBL" id="PSJ30777.1"/>
    </source>
</evidence>
<dbReference type="EMBL" id="JYGE01000007">
    <property type="protein sequence ID" value="PSJ30777.1"/>
    <property type="molecule type" value="Genomic_DNA"/>
</dbReference>
<dbReference type="AlphaFoldDB" id="A0A2P7PYJ0"/>
<evidence type="ECO:0000259" key="1">
    <source>
        <dbReference type="PROSITE" id="PS51411"/>
    </source>
</evidence>
<protein>
    <submittedName>
        <fullName evidence="2">Stage 0 sporulation protein</fullName>
    </submittedName>
</protein>
<gene>
    <name evidence="2" type="ORF">UF10_07870</name>
</gene>
<dbReference type="PANTHER" id="PTHR43830">
    <property type="entry name" value="PROTEIN PSP1"/>
    <property type="match status" value="1"/>
</dbReference>
<reference evidence="2" key="1">
    <citation type="thesis" date="2015" institute="Rutgers" country="The State University of New Jersey, 14 College Farm Rd., New Brunswick, NJ, USA">
        <title>Ammonia toxicity in bacteria and its implications for treatment of and resource recovery from highly nitrogenous organic wastes.</title>
        <authorList>
            <person name="Luther A.K."/>
        </authorList>
    </citation>
    <scope>NUCLEOTIDE SEQUENCE</scope>
    <source>
        <strain evidence="2">RT-10B</strain>
    </source>
</reference>
<dbReference type="GO" id="GO:0005737">
    <property type="term" value="C:cytoplasm"/>
    <property type="evidence" value="ECO:0007669"/>
    <property type="project" value="TreeGrafter"/>
</dbReference>
<dbReference type="InterPro" id="IPR007557">
    <property type="entry name" value="PSP1_C"/>
</dbReference>
<keyword evidence="3" id="KW-1185">Reference proteome</keyword>
<accession>A0A2P7PYJ0</accession>
<name>A0A2P7PYJ0_9FIRM</name>
<feature type="domain" description="PSP1 C-terminal" evidence="1">
    <location>
        <begin position="61"/>
        <end position="146"/>
    </location>
</feature>
<dbReference type="NCBIfam" id="NF041131">
    <property type="entry name" value="RicT_YaaT_fam"/>
    <property type="match status" value="1"/>
</dbReference>
<organism evidence="2 3">
    <name type="scientific">Peptostreptococcus russellii</name>
    <dbReference type="NCBI Taxonomy" id="215200"/>
    <lineage>
        <taxon>Bacteria</taxon>
        <taxon>Bacillati</taxon>
        <taxon>Bacillota</taxon>
        <taxon>Clostridia</taxon>
        <taxon>Peptostreptococcales</taxon>
        <taxon>Peptostreptococcaceae</taxon>
        <taxon>Peptostreptococcus</taxon>
    </lineage>
</organism>
<dbReference type="RefSeq" id="WP_106777266.1">
    <property type="nucleotide sequence ID" value="NZ_JYGE01000007.1"/>
</dbReference>
<dbReference type="OrthoDB" id="9779344at2"/>
<dbReference type="InterPro" id="IPR047767">
    <property type="entry name" value="PSP1-like"/>
</dbReference>
<proteinExistence type="predicted"/>